<dbReference type="Pfam" id="PF01757">
    <property type="entry name" value="Acyl_transf_3"/>
    <property type="match status" value="1"/>
</dbReference>
<gene>
    <name evidence="3" type="ORF">RBB77_20530</name>
</gene>
<organism evidence="3">
    <name type="scientific">Tunturiibacter psychrotolerans</name>
    <dbReference type="NCBI Taxonomy" id="3069686"/>
    <lineage>
        <taxon>Bacteria</taxon>
        <taxon>Pseudomonadati</taxon>
        <taxon>Acidobacteriota</taxon>
        <taxon>Terriglobia</taxon>
        <taxon>Terriglobales</taxon>
        <taxon>Acidobacteriaceae</taxon>
        <taxon>Tunturiibacter</taxon>
    </lineage>
</organism>
<evidence type="ECO:0000256" key="1">
    <source>
        <dbReference type="SAM" id="Phobius"/>
    </source>
</evidence>
<dbReference type="EC" id="2.3.-.-" evidence="3"/>
<dbReference type="PANTHER" id="PTHR23028:SF53">
    <property type="entry name" value="ACYL_TRANSF_3 DOMAIN-CONTAINING PROTEIN"/>
    <property type="match status" value="1"/>
</dbReference>
<keyword evidence="1" id="KW-1133">Transmembrane helix</keyword>
<feature type="transmembrane region" description="Helical" evidence="1">
    <location>
        <begin position="269"/>
        <end position="286"/>
    </location>
</feature>
<feature type="transmembrane region" description="Helical" evidence="1">
    <location>
        <begin position="329"/>
        <end position="351"/>
    </location>
</feature>
<feature type="transmembrane region" description="Helical" evidence="1">
    <location>
        <begin position="244"/>
        <end position="263"/>
    </location>
</feature>
<dbReference type="KEGG" id="tpsc:RBB77_20530"/>
<dbReference type="RefSeq" id="WP_353063622.1">
    <property type="nucleotide sequence ID" value="NZ_CP132942.1"/>
</dbReference>
<keyword evidence="1" id="KW-0472">Membrane</keyword>
<feature type="transmembrane region" description="Helical" evidence="1">
    <location>
        <begin position="172"/>
        <end position="192"/>
    </location>
</feature>
<protein>
    <submittedName>
        <fullName evidence="3">Acyltransferase</fullName>
        <ecNumber evidence="3">2.3.-.-</ecNumber>
    </submittedName>
</protein>
<dbReference type="GO" id="GO:0016747">
    <property type="term" value="F:acyltransferase activity, transferring groups other than amino-acyl groups"/>
    <property type="evidence" value="ECO:0007669"/>
    <property type="project" value="InterPro"/>
</dbReference>
<dbReference type="PANTHER" id="PTHR23028">
    <property type="entry name" value="ACETYLTRANSFERASE"/>
    <property type="match status" value="1"/>
</dbReference>
<evidence type="ECO:0000259" key="2">
    <source>
        <dbReference type="Pfam" id="PF01757"/>
    </source>
</evidence>
<keyword evidence="1" id="KW-0812">Transmembrane</keyword>
<sequence>MPSETAAARRPDIPALTSLRFFAALWVVLFHVYAIGLNRGGPKVYLAFALLGYVGVSFFFVLSGFILVYVYSGRQIQKRRFWQARFARIYPAYLFSLLLTIPVLMMFWPMTKQAHVTFLALTANPLLLEAWFPKLLLTWNPVGWSLSAEAFFYLVFPFAIRRMDALAWPRLRLTMVGFWLASLLITGSYVLLRPDGVAHPGIDDNQLFWLGVVKLNPLVRLPEFLLGVATGLAFLRLPTRSRNWPIALGGGLLLLGIGLQRWIPFAMMHSGAFAPAFALLIFGFATQPAWSRFLAAKPLILLGEASYSLYLIHGSFIGNSLQFAHSKHLFAVTVACVVLSILASILVFLFIEKPLRRLLHPRYATPLVPVGGSGAAPAEVTI</sequence>
<keyword evidence="3" id="KW-0808">Transferase</keyword>
<name>A0AAU7ZPB3_9BACT</name>
<feature type="transmembrane region" description="Helical" evidence="1">
    <location>
        <begin position="142"/>
        <end position="160"/>
    </location>
</feature>
<dbReference type="GO" id="GO:0016020">
    <property type="term" value="C:membrane"/>
    <property type="evidence" value="ECO:0007669"/>
    <property type="project" value="TreeGrafter"/>
</dbReference>
<feature type="transmembrane region" description="Helical" evidence="1">
    <location>
        <begin position="44"/>
        <end position="71"/>
    </location>
</feature>
<proteinExistence type="predicted"/>
<keyword evidence="3" id="KW-0012">Acyltransferase</keyword>
<evidence type="ECO:0000313" key="3">
    <source>
        <dbReference type="EMBL" id="XCB32783.1"/>
    </source>
</evidence>
<feature type="domain" description="Acyltransferase 3" evidence="2">
    <location>
        <begin position="15"/>
        <end position="347"/>
    </location>
</feature>
<reference evidence="3" key="2">
    <citation type="journal article" date="2024" name="Environ. Microbiol.">
        <title>Genome analysis and description of Tunturibacter gen. nov. expands the diversity of Terriglobia in tundra soils.</title>
        <authorList>
            <person name="Messyasz A."/>
            <person name="Mannisto M.K."/>
            <person name="Kerkhof L.J."/>
            <person name="Haggblom M.M."/>
        </authorList>
    </citation>
    <scope>NUCLEOTIDE SEQUENCE</scope>
    <source>
        <strain evidence="3">X5P6</strain>
    </source>
</reference>
<feature type="transmembrane region" description="Helical" evidence="1">
    <location>
        <begin position="218"/>
        <end position="237"/>
    </location>
</feature>
<dbReference type="InterPro" id="IPR050879">
    <property type="entry name" value="Acyltransferase_3"/>
</dbReference>
<feature type="transmembrane region" description="Helical" evidence="1">
    <location>
        <begin position="21"/>
        <end position="38"/>
    </location>
</feature>
<reference evidence="3" key="1">
    <citation type="submission" date="2023-08" db="EMBL/GenBank/DDBJ databases">
        <authorList>
            <person name="Messyasz A."/>
            <person name="Mannisto M.K."/>
            <person name="Kerkhof L.J."/>
            <person name="Haggblom M."/>
        </authorList>
    </citation>
    <scope>NUCLEOTIDE SEQUENCE</scope>
    <source>
        <strain evidence="3">X5P6</strain>
    </source>
</reference>
<feature type="transmembrane region" description="Helical" evidence="1">
    <location>
        <begin position="92"/>
        <end position="110"/>
    </location>
</feature>
<dbReference type="AlphaFoldDB" id="A0AAU7ZPB3"/>
<dbReference type="EMBL" id="CP132942">
    <property type="protein sequence ID" value="XCB32783.1"/>
    <property type="molecule type" value="Genomic_DNA"/>
</dbReference>
<dbReference type="InterPro" id="IPR002656">
    <property type="entry name" value="Acyl_transf_3_dom"/>
</dbReference>
<dbReference type="GO" id="GO:0009103">
    <property type="term" value="P:lipopolysaccharide biosynthetic process"/>
    <property type="evidence" value="ECO:0007669"/>
    <property type="project" value="TreeGrafter"/>
</dbReference>
<feature type="transmembrane region" description="Helical" evidence="1">
    <location>
        <begin position="298"/>
        <end position="317"/>
    </location>
</feature>
<accession>A0AAU7ZPB3</accession>